<protein>
    <submittedName>
        <fullName evidence="1">Uncharacterized protein</fullName>
    </submittedName>
</protein>
<organism evidence="1">
    <name type="scientific">viral metagenome</name>
    <dbReference type="NCBI Taxonomy" id="1070528"/>
    <lineage>
        <taxon>unclassified sequences</taxon>
        <taxon>metagenomes</taxon>
        <taxon>organismal metagenomes</taxon>
    </lineage>
</organism>
<sequence>MPILRCLKKGCPRTKKIPSENLPKGTMEVRSYCPWHEGNGWKDYPEYYYDKDGNEIDSCG</sequence>
<evidence type="ECO:0000313" key="1">
    <source>
        <dbReference type="EMBL" id="QJA79863.1"/>
    </source>
</evidence>
<dbReference type="AlphaFoldDB" id="A0A6M3KD93"/>
<name>A0A6M3KD93_9ZZZZ</name>
<gene>
    <name evidence="1" type="ORF">MM415A00826_0014</name>
</gene>
<proteinExistence type="predicted"/>
<accession>A0A6M3KD93</accession>
<reference evidence="1" key="1">
    <citation type="submission" date="2020-03" db="EMBL/GenBank/DDBJ databases">
        <title>The deep terrestrial virosphere.</title>
        <authorList>
            <person name="Holmfeldt K."/>
            <person name="Nilsson E."/>
            <person name="Simone D."/>
            <person name="Lopez-Fernandez M."/>
            <person name="Wu X."/>
            <person name="de Brujin I."/>
            <person name="Lundin D."/>
            <person name="Andersson A."/>
            <person name="Bertilsson S."/>
            <person name="Dopson M."/>
        </authorList>
    </citation>
    <scope>NUCLEOTIDE SEQUENCE</scope>
    <source>
        <strain evidence="1">MM415A00826</strain>
    </source>
</reference>
<dbReference type="EMBL" id="MT142397">
    <property type="protein sequence ID" value="QJA79863.1"/>
    <property type="molecule type" value="Genomic_DNA"/>
</dbReference>